<evidence type="ECO:0000256" key="13">
    <source>
        <dbReference type="RuleBase" id="RU362091"/>
    </source>
</evidence>
<protein>
    <submittedName>
        <fullName evidence="16">Sodium:solute symporter family protein</fullName>
    </submittedName>
</protein>
<gene>
    <name evidence="15" type="ORF">ENP94_04335</name>
    <name evidence="16" type="ORF">ENS16_05410</name>
</gene>
<comment type="catalytic activity">
    <reaction evidence="12">
        <text>L-proline(in) + Na(+)(in) = L-proline(out) + Na(+)(out)</text>
        <dbReference type="Rhea" id="RHEA:28967"/>
        <dbReference type="ChEBI" id="CHEBI:29101"/>
        <dbReference type="ChEBI" id="CHEBI:60039"/>
    </reaction>
</comment>
<dbReference type="InterPro" id="IPR050277">
    <property type="entry name" value="Sodium:Solute_Symporter"/>
</dbReference>
<feature type="transmembrane region" description="Helical" evidence="14">
    <location>
        <begin position="476"/>
        <end position="498"/>
    </location>
</feature>
<dbReference type="PROSITE" id="PS50283">
    <property type="entry name" value="NA_SOLUT_SYMP_3"/>
    <property type="match status" value="1"/>
</dbReference>
<evidence type="ECO:0000256" key="4">
    <source>
        <dbReference type="ARBA" id="ARBA00022475"/>
    </source>
</evidence>
<feature type="transmembrane region" description="Helical" evidence="14">
    <location>
        <begin position="439"/>
        <end position="464"/>
    </location>
</feature>
<dbReference type="AlphaFoldDB" id="A0A7C3EVF6"/>
<feature type="transmembrane region" description="Helical" evidence="14">
    <location>
        <begin position="313"/>
        <end position="340"/>
    </location>
</feature>
<evidence type="ECO:0000256" key="3">
    <source>
        <dbReference type="ARBA" id="ARBA00022448"/>
    </source>
</evidence>
<dbReference type="InterPro" id="IPR001734">
    <property type="entry name" value="Na/solute_symporter"/>
</dbReference>
<dbReference type="GO" id="GO:0015293">
    <property type="term" value="F:symporter activity"/>
    <property type="evidence" value="ECO:0007669"/>
    <property type="project" value="UniProtKB-KW"/>
</dbReference>
<evidence type="ECO:0000313" key="16">
    <source>
        <dbReference type="EMBL" id="HFJ54108.1"/>
    </source>
</evidence>
<keyword evidence="8" id="KW-0915">Sodium</keyword>
<evidence type="ECO:0000256" key="7">
    <source>
        <dbReference type="ARBA" id="ARBA00022989"/>
    </source>
</evidence>
<feature type="transmembrane region" description="Helical" evidence="14">
    <location>
        <begin position="361"/>
        <end position="379"/>
    </location>
</feature>
<feature type="transmembrane region" description="Helical" evidence="14">
    <location>
        <begin position="185"/>
        <end position="205"/>
    </location>
</feature>
<evidence type="ECO:0000256" key="14">
    <source>
        <dbReference type="SAM" id="Phobius"/>
    </source>
</evidence>
<keyword evidence="5 14" id="KW-0812">Transmembrane</keyword>
<dbReference type="GO" id="GO:0005886">
    <property type="term" value="C:plasma membrane"/>
    <property type="evidence" value="ECO:0007669"/>
    <property type="project" value="UniProtKB-SubCell"/>
</dbReference>
<feature type="transmembrane region" description="Helical" evidence="14">
    <location>
        <begin position="225"/>
        <end position="244"/>
    </location>
</feature>
<dbReference type="PANTHER" id="PTHR48086">
    <property type="entry name" value="SODIUM/PROLINE SYMPORTER-RELATED"/>
    <property type="match status" value="1"/>
</dbReference>
<evidence type="ECO:0000256" key="2">
    <source>
        <dbReference type="ARBA" id="ARBA00006434"/>
    </source>
</evidence>
<evidence type="ECO:0000256" key="6">
    <source>
        <dbReference type="ARBA" id="ARBA00022847"/>
    </source>
</evidence>
<keyword evidence="9" id="KW-0406">Ion transport</keyword>
<feature type="transmembrane region" description="Helical" evidence="14">
    <location>
        <begin position="385"/>
        <end position="408"/>
    </location>
</feature>
<evidence type="ECO:0000256" key="12">
    <source>
        <dbReference type="ARBA" id="ARBA00033708"/>
    </source>
</evidence>
<dbReference type="InterPro" id="IPR038377">
    <property type="entry name" value="Na/Glc_symporter_sf"/>
</dbReference>
<keyword evidence="6" id="KW-0769">Symport</keyword>
<dbReference type="CDD" id="cd10322">
    <property type="entry name" value="SLC5sbd"/>
    <property type="match status" value="1"/>
</dbReference>
<proteinExistence type="inferred from homology"/>
<dbReference type="Gene3D" id="1.20.1730.10">
    <property type="entry name" value="Sodium/glucose cotransporter"/>
    <property type="match status" value="1"/>
</dbReference>
<feature type="transmembrane region" description="Helical" evidence="14">
    <location>
        <begin position="117"/>
        <end position="135"/>
    </location>
</feature>
<sequence>MTVVIFAGYLVILLMLALRARQKAKPGAEDFYLASRTLGPLMLLVTLAATNFSAFTVFGFAGAGYRFGYAWYPIMAFGTGFMALTFILLGIPARRAGKETGAITPPELIWHRFRHRGLYSAYLLVMVIFTLPYLALQPLGAGYMLQALFGIPYFAGAGLVVLVGLVYVLVAGLRGDVLTDLFQGLLMLLGAGVLFFALISALGGFERVSGKLVSELPELFSRPGGGGFFTPKIWFSYLALWFLCDPMFPQLFQRFLAAGSDRALLRSAQLYPLVTGVLFFFPVALGVLAHSVLPNLSGAETDQVLPLLVSRTLSPVFSGLLTIVGLSALMSTMDSQLLTLSSMVLRDGRQLLGKTPETGNRARMAVIILLALAGWLLALKPPATILEIATETFTGLAVLFPVTVAGAYWQKANPWAGMLSIVAGETLVVLYHFKVLPDLGFLPVIPVVGVSAVVLVAGSLLFPVRGLTSWSSVRDLNWRPLGTLALVFVLANDFWNWHRVGAMLSALPVWLWYQIALTLTLVALLGWQMFRN</sequence>
<comment type="similarity">
    <text evidence="2 13">Belongs to the sodium:solute symporter (SSF) (TC 2.A.21) family.</text>
</comment>
<evidence type="ECO:0000256" key="5">
    <source>
        <dbReference type="ARBA" id="ARBA00022692"/>
    </source>
</evidence>
<keyword evidence="4" id="KW-1003">Cell membrane</keyword>
<feature type="transmembrane region" description="Helical" evidence="14">
    <location>
        <begin position="6"/>
        <end position="21"/>
    </location>
</feature>
<keyword evidence="10 14" id="KW-0472">Membrane</keyword>
<evidence type="ECO:0000256" key="8">
    <source>
        <dbReference type="ARBA" id="ARBA00023053"/>
    </source>
</evidence>
<organism evidence="16">
    <name type="scientific">candidate division WOR-3 bacterium</name>
    <dbReference type="NCBI Taxonomy" id="2052148"/>
    <lineage>
        <taxon>Bacteria</taxon>
        <taxon>Bacteria division WOR-3</taxon>
    </lineage>
</organism>
<feature type="transmembrane region" description="Helical" evidence="14">
    <location>
        <begin position="270"/>
        <end position="293"/>
    </location>
</feature>
<comment type="subcellular location">
    <subcellularLocation>
        <location evidence="1">Cell membrane</location>
        <topology evidence="1">Multi-pass membrane protein</topology>
    </subcellularLocation>
</comment>
<evidence type="ECO:0000256" key="9">
    <source>
        <dbReference type="ARBA" id="ARBA00023065"/>
    </source>
</evidence>
<keyword evidence="7 14" id="KW-1133">Transmembrane helix</keyword>
<feature type="transmembrane region" description="Helical" evidence="14">
    <location>
        <begin position="415"/>
        <end position="433"/>
    </location>
</feature>
<dbReference type="EMBL" id="DSTU01000007">
    <property type="protein sequence ID" value="HFJ54108.1"/>
    <property type="molecule type" value="Genomic_DNA"/>
</dbReference>
<reference evidence="16" key="1">
    <citation type="journal article" date="2020" name="mSystems">
        <title>Genome- and Community-Level Interaction Insights into Carbon Utilization and Element Cycling Functions of Hydrothermarchaeota in Hydrothermal Sediment.</title>
        <authorList>
            <person name="Zhou Z."/>
            <person name="Liu Y."/>
            <person name="Xu W."/>
            <person name="Pan J."/>
            <person name="Luo Z.H."/>
            <person name="Li M."/>
        </authorList>
    </citation>
    <scope>NUCLEOTIDE SEQUENCE [LARGE SCALE GENOMIC DNA]</scope>
    <source>
        <strain evidence="15">SpSt-265</strain>
        <strain evidence="16">SpSt-465</strain>
    </source>
</reference>
<feature type="transmembrane region" description="Helical" evidence="14">
    <location>
        <begin position="147"/>
        <end position="173"/>
    </location>
</feature>
<evidence type="ECO:0000256" key="10">
    <source>
        <dbReference type="ARBA" id="ARBA00023136"/>
    </source>
</evidence>
<keyword evidence="11" id="KW-0739">Sodium transport</keyword>
<accession>A0A7C3EVF6</accession>
<dbReference type="EMBL" id="DSLG01000004">
    <property type="protein sequence ID" value="HEA87222.1"/>
    <property type="molecule type" value="Genomic_DNA"/>
</dbReference>
<keyword evidence="3" id="KW-0813">Transport</keyword>
<feature type="transmembrane region" description="Helical" evidence="14">
    <location>
        <begin position="41"/>
        <end position="63"/>
    </location>
</feature>
<dbReference type="GO" id="GO:0006814">
    <property type="term" value="P:sodium ion transport"/>
    <property type="evidence" value="ECO:0007669"/>
    <property type="project" value="UniProtKB-KW"/>
</dbReference>
<dbReference type="Pfam" id="PF00474">
    <property type="entry name" value="SSF"/>
    <property type="match status" value="1"/>
</dbReference>
<comment type="caution">
    <text evidence="16">The sequence shown here is derived from an EMBL/GenBank/DDBJ whole genome shotgun (WGS) entry which is preliminary data.</text>
</comment>
<dbReference type="PANTHER" id="PTHR48086:SF3">
    <property type="entry name" value="SODIUM_PROLINE SYMPORTER"/>
    <property type="match status" value="1"/>
</dbReference>
<evidence type="ECO:0000313" key="15">
    <source>
        <dbReference type="EMBL" id="HEA87222.1"/>
    </source>
</evidence>
<feature type="transmembrane region" description="Helical" evidence="14">
    <location>
        <begin position="69"/>
        <end position="91"/>
    </location>
</feature>
<evidence type="ECO:0000256" key="1">
    <source>
        <dbReference type="ARBA" id="ARBA00004651"/>
    </source>
</evidence>
<name>A0A7C3EVF6_UNCW3</name>
<evidence type="ECO:0000256" key="11">
    <source>
        <dbReference type="ARBA" id="ARBA00023201"/>
    </source>
</evidence>
<feature type="transmembrane region" description="Helical" evidence="14">
    <location>
        <begin position="510"/>
        <end position="530"/>
    </location>
</feature>